<dbReference type="SUPFAM" id="SSF57716">
    <property type="entry name" value="Glucocorticoid receptor-like (DNA-binding domain)"/>
    <property type="match status" value="1"/>
</dbReference>
<evidence type="ECO:0000313" key="9">
    <source>
        <dbReference type="Proteomes" id="UP000265000"/>
    </source>
</evidence>
<evidence type="ECO:0000256" key="1">
    <source>
        <dbReference type="ARBA" id="ARBA00022723"/>
    </source>
</evidence>
<evidence type="ECO:0000256" key="3">
    <source>
        <dbReference type="ARBA" id="ARBA00022833"/>
    </source>
</evidence>
<dbReference type="Proteomes" id="UP000265000">
    <property type="component" value="Unplaced"/>
</dbReference>
<keyword evidence="3" id="KW-0862">Zinc</keyword>
<accession>A0A3Q2PF37</accession>
<dbReference type="GO" id="GO:0001935">
    <property type="term" value="P:endothelial cell proliferation"/>
    <property type="evidence" value="ECO:0007669"/>
    <property type="project" value="UniProtKB-UniRule"/>
</dbReference>
<dbReference type="SMART" id="SM00692">
    <property type="entry name" value="DM3"/>
    <property type="match status" value="1"/>
</dbReference>
<organism evidence="8 9">
    <name type="scientific">Fundulus heteroclitus</name>
    <name type="common">Killifish</name>
    <name type="synonym">Mummichog</name>
    <dbReference type="NCBI Taxonomy" id="8078"/>
    <lineage>
        <taxon>Eukaryota</taxon>
        <taxon>Metazoa</taxon>
        <taxon>Chordata</taxon>
        <taxon>Craniata</taxon>
        <taxon>Vertebrata</taxon>
        <taxon>Euteleostomi</taxon>
        <taxon>Actinopterygii</taxon>
        <taxon>Neopterygii</taxon>
        <taxon>Teleostei</taxon>
        <taxon>Neoteleostei</taxon>
        <taxon>Acanthomorphata</taxon>
        <taxon>Ovalentaria</taxon>
        <taxon>Atherinomorphae</taxon>
        <taxon>Cyprinodontiformes</taxon>
        <taxon>Fundulidae</taxon>
        <taxon>Fundulus</taxon>
    </lineage>
</organism>
<evidence type="ECO:0000256" key="6">
    <source>
        <dbReference type="RuleBase" id="RU369073"/>
    </source>
</evidence>
<evidence type="ECO:0000256" key="4">
    <source>
        <dbReference type="ARBA" id="ARBA00023125"/>
    </source>
</evidence>
<evidence type="ECO:0000313" key="8">
    <source>
        <dbReference type="Ensembl" id="ENSFHEP00000010760.1"/>
    </source>
</evidence>
<dbReference type="GO" id="GO:0008270">
    <property type="term" value="F:zinc ion binding"/>
    <property type="evidence" value="ECO:0007669"/>
    <property type="project" value="UniProtKB-KW"/>
</dbReference>
<dbReference type="GO" id="GO:0003700">
    <property type="term" value="F:DNA-binding transcription factor activity"/>
    <property type="evidence" value="ECO:0007669"/>
    <property type="project" value="UniProtKB-UniRule"/>
</dbReference>
<reference evidence="8" key="2">
    <citation type="submission" date="2025-09" db="UniProtKB">
        <authorList>
            <consortium name="Ensembl"/>
        </authorList>
    </citation>
    <scope>IDENTIFICATION</scope>
</reference>
<dbReference type="PANTHER" id="PTHR46600">
    <property type="entry name" value="THAP DOMAIN-CONTAINING"/>
    <property type="match status" value="1"/>
</dbReference>
<protein>
    <recommendedName>
        <fullName evidence="6">THAP domain-containing protein 1</fullName>
    </recommendedName>
</protein>
<feature type="domain" description="THAP-type" evidence="7">
    <location>
        <begin position="1"/>
        <end position="100"/>
    </location>
</feature>
<keyword evidence="1" id="KW-0479">Metal-binding</keyword>
<evidence type="ECO:0000256" key="5">
    <source>
        <dbReference type="PROSITE-ProRule" id="PRU00309"/>
    </source>
</evidence>
<keyword evidence="6" id="KW-0805">Transcription regulation</keyword>
<comment type="subcellular location">
    <subcellularLocation>
        <location evidence="6">Nucleus</location>
        <location evidence="6">Nucleoplasm</location>
    </subcellularLocation>
</comment>
<dbReference type="AlphaFoldDB" id="A0A3Q2PF37"/>
<evidence type="ECO:0000256" key="2">
    <source>
        <dbReference type="ARBA" id="ARBA00022771"/>
    </source>
</evidence>
<proteinExistence type="inferred from homology"/>
<dbReference type="GO" id="GO:0043565">
    <property type="term" value="F:sequence-specific DNA binding"/>
    <property type="evidence" value="ECO:0007669"/>
    <property type="project" value="UniProtKB-UniRule"/>
</dbReference>
<dbReference type="SMART" id="SM00980">
    <property type="entry name" value="THAP"/>
    <property type="match status" value="1"/>
</dbReference>
<keyword evidence="2 5" id="KW-0863">Zinc-finger</keyword>
<keyword evidence="6" id="KW-0131">Cell cycle</keyword>
<dbReference type="GO" id="GO:0005654">
    <property type="term" value="C:nucleoplasm"/>
    <property type="evidence" value="ECO:0007669"/>
    <property type="project" value="UniProtKB-SubCell"/>
</dbReference>
<name>A0A3Q2PF37_FUNHE</name>
<sequence length="113" mass="12889">MTRFITMVYCTAANCRNGFGSGKGMFNYPTDPVLRQIWIRKVHRLDKHQPDNLWRPSRYSKLCSHHFMADSFFIIPALAASVGFNLLKLQLKPGAIPTLNMGHPEPTGMVKKR</sequence>
<evidence type="ECO:0000259" key="7">
    <source>
        <dbReference type="PROSITE" id="PS50950"/>
    </source>
</evidence>
<keyword evidence="9" id="KW-1185">Reference proteome</keyword>
<comment type="similarity">
    <text evidence="6">Belongs to the THAP1 family.</text>
</comment>
<comment type="function">
    <text evidence="6">DNA-binding transcription regulator that regulates endothelial cell proliferation and G1/S cell-cycle progression. Specifically binds the 5'-[AT]NTNN[GT]GGCA[AGT]-3' core DNA sequence and acts by modulating expression of pRB-E2F cell-cycle target genes.</text>
</comment>
<reference evidence="8" key="1">
    <citation type="submission" date="2025-08" db="UniProtKB">
        <authorList>
            <consortium name="Ensembl"/>
        </authorList>
    </citation>
    <scope>IDENTIFICATION</scope>
</reference>
<keyword evidence="6" id="KW-0175">Coiled coil</keyword>
<dbReference type="InterPro" id="IPR026516">
    <property type="entry name" value="THAP1/10"/>
</dbReference>
<keyword evidence="6" id="KW-0539">Nucleus</keyword>
<keyword evidence="6" id="KW-0804">Transcription</keyword>
<dbReference type="PROSITE" id="PS50950">
    <property type="entry name" value="ZF_THAP"/>
    <property type="match status" value="1"/>
</dbReference>
<dbReference type="Ensembl" id="ENSFHET00000017553.1">
    <property type="protein sequence ID" value="ENSFHEP00000010760.1"/>
    <property type="gene ID" value="ENSFHEG00000012114.1"/>
</dbReference>
<dbReference type="PANTHER" id="PTHR46600:SF11">
    <property type="entry name" value="THAP DOMAIN-CONTAINING PROTEIN 10"/>
    <property type="match status" value="1"/>
</dbReference>
<keyword evidence="4 5" id="KW-0238">DNA-binding</keyword>
<dbReference type="InterPro" id="IPR006612">
    <property type="entry name" value="THAP_Znf"/>
</dbReference>
<dbReference type="Pfam" id="PF05485">
    <property type="entry name" value="THAP"/>
    <property type="match status" value="1"/>
</dbReference>